<dbReference type="SMART" id="SM00490">
    <property type="entry name" value="HELICc"/>
    <property type="match status" value="1"/>
</dbReference>
<feature type="domain" description="Helicase C-terminal" evidence="9">
    <location>
        <begin position="664"/>
        <end position="835"/>
    </location>
</feature>
<evidence type="ECO:0000256" key="2">
    <source>
        <dbReference type="ARBA" id="ARBA00022801"/>
    </source>
</evidence>
<dbReference type="PROSITE" id="PS51192">
    <property type="entry name" value="HELICASE_ATP_BIND_1"/>
    <property type="match status" value="1"/>
</dbReference>
<dbReference type="PROSITE" id="PS00039">
    <property type="entry name" value="DEAD_ATP_HELICASE"/>
    <property type="match status" value="1"/>
</dbReference>
<feature type="domain" description="Helicase ATP-binding" evidence="8">
    <location>
        <begin position="322"/>
        <end position="562"/>
    </location>
</feature>
<evidence type="ECO:0000256" key="6">
    <source>
        <dbReference type="RuleBase" id="RU365068"/>
    </source>
</evidence>
<dbReference type="PROSITE" id="PS51194">
    <property type="entry name" value="HELICASE_CTER"/>
    <property type="match status" value="1"/>
</dbReference>
<dbReference type="EC" id="3.6.4.13" evidence="6"/>
<dbReference type="InterPro" id="IPR027417">
    <property type="entry name" value="P-loop_NTPase"/>
</dbReference>
<dbReference type="Gene3D" id="3.40.50.300">
    <property type="entry name" value="P-loop containing nucleotide triphosphate hydrolases"/>
    <property type="match status" value="2"/>
</dbReference>
<sequence length="848" mass="92792">MYARYIPPLRTSKSGGAALHHHLPQRLDARAPTSPSSNGQPSVSKKIIFDADKWETSPIQSSKKRKLKDIDNGPIGQKQTREPNHETENGGVYGKNLKAEENKEKTKEILAEVATDKFDADTTSIRRSRKSLRSCKAAAQGRDTGRQLHAAPPELNSGMAVGSDMRQDHAEEGRKERMERKQKGAMEQATPQATDLDTISKRHRTILMKKEKSMRSSVNKALVSEMQDGPSEAGFGSQDVILELEELHGLQPLPQPEAVPTDTSRPIYETLPQWLAAPTRVPPDKTASFIGLGVSSEAAKVLEGKGYKEAFAVQTAAIPFLMPSADKQGDLVISAATGSGKTLAYVLPMVRDISEGVATRLRGVIVVPTRELVRQAQDACEACAQAFSASGRKRVKIGISMGSQAFKHEQYALMEEEQRYDPAVHRYILHERFKSRDLDDLEPDANINTSTTALPDHVIGHIPKVDILICTPGRLVDHINLTPGFTLDYVRWLVVDEADKLLAQSFQKWLEIVTDRLKVDVPDTPVAPASNKTGVQKVVLSATMTRDLSLLSSLKLRRPKLIVLEGAKTDENGAGSSSEHVLPALLKESAIKVRDTSLKPLYLVDLLSSVHMATEIPNPEVNAVPKTAIAAADSHSSFSSDTDSDSSSAADDDEATFPVASHKSHRRSFQTTALIFTKSNETALRLSRLVSLLAPHLGDLVGTLTSTTRTSQRRRTLRAFASRKIRILVASDLVARGVDLPNLDHVINYDMPTSVASYVHRVGRTARAGGTGHAWTLFTKTEAGWFWPAIAGQVKGGDGSVTIERASKVNLVRLKDENGGMFDQQRVAEYEAALEKLGQEAGEMRQRK</sequence>
<dbReference type="SMART" id="SM00487">
    <property type="entry name" value="DEXDc"/>
    <property type="match status" value="1"/>
</dbReference>
<keyword evidence="1 6" id="KW-0547">Nucleotide-binding</keyword>
<organism evidence="10 11">
    <name type="scientific">Pleurostoma richardsiae</name>
    <dbReference type="NCBI Taxonomy" id="41990"/>
    <lineage>
        <taxon>Eukaryota</taxon>
        <taxon>Fungi</taxon>
        <taxon>Dikarya</taxon>
        <taxon>Ascomycota</taxon>
        <taxon>Pezizomycotina</taxon>
        <taxon>Sordariomycetes</taxon>
        <taxon>Sordariomycetidae</taxon>
        <taxon>Calosphaeriales</taxon>
        <taxon>Pleurostomataceae</taxon>
        <taxon>Pleurostoma</taxon>
    </lineage>
</organism>
<keyword evidence="11" id="KW-1185">Reference proteome</keyword>
<keyword evidence="2 6" id="KW-0378">Hydrolase</keyword>
<dbReference type="CDD" id="cd18787">
    <property type="entry name" value="SF2_C_DEAD"/>
    <property type="match status" value="1"/>
</dbReference>
<evidence type="ECO:0000256" key="5">
    <source>
        <dbReference type="ARBA" id="ARBA00022884"/>
    </source>
</evidence>
<evidence type="ECO:0000313" key="11">
    <source>
        <dbReference type="Proteomes" id="UP001174694"/>
    </source>
</evidence>
<dbReference type="GO" id="GO:0003724">
    <property type="term" value="F:RNA helicase activity"/>
    <property type="evidence" value="ECO:0007669"/>
    <property type="project" value="UniProtKB-EC"/>
</dbReference>
<dbReference type="InterPro" id="IPR000629">
    <property type="entry name" value="RNA-helicase_DEAD-box_CS"/>
</dbReference>
<dbReference type="SUPFAM" id="SSF52540">
    <property type="entry name" value="P-loop containing nucleoside triphosphate hydrolases"/>
    <property type="match status" value="2"/>
</dbReference>
<dbReference type="EMBL" id="JANBVO010000009">
    <property type="protein sequence ID" value="KAJ9149840.1"/>
    <property type="molecule type" value="Genomic_DNA"/>
</dbReference>
<gene>
    <name evidence="10" type="ORF">NKR23_g3979</name>
</gene>
<feature type="compositionally biased region" description="Basic and acidic residues" evidence="7">
    <location>
        <begin position="165"/>
        <end position="184"/>
    </location>
</feature>
<dbReference type="Proteomes" id="UP001174694">
    <property type="component" value="Unassembled WGS sequence"/>
</dbReference>
<dbReference type="InterPro" id="IPR014001">
    <property type="entry name" value="Helicase_ATP-bd"/>
</dbReference>
<reference evidence="10" key="1">
    <citation type="submission" date="2022-07" db="EMBL/GenBank/DDBJ databases">
        <title>Fungi with potential for degradation of polypropylene.</title>
        <authorList>
            <person name="Gostincar C."/>
        </authorList>
    </citation>
    <scope>NUCLEOTIDE SEQUENCE</scope>
    <source>
        <strain evidence="10">EXF-13308</strain>
    </source>
</reference>
<comment type="domain">
    <text evidence="6">The Q motif is unique to and characteristic of the DEAD box family of RNA helicases and controls ATP binding and hydrolysis.</text>
</comment>
<evidence type="ECO:0000256" key="7">
    <source>
        <dbReference type="SAM" id="MobiDB-lite"/>
    </source>
</evidence>
<evidence type="ECO:0000256" key="1">
    <source>
        <dbReference type="ARBA" id="ARBA00022741"/>
    </source>
</evidence>
<keyword evidence="5 6" id="KW-0694">RNA-binding</keyword>
<name>A0AA38S5Q6_9PEZI</name>
<dbReference type="GO" id="GO:0003723">
    <property type="term" value="F:RNA binding"/>
    <property type="evidence" value="ECO:0007669"/>
    <property type="project" value="UniProtKB-UniRule"/>
</dbReference>
<evidence type="ECO:0000259" key="8">
    <source>
        <dbReference type="PROSITE" id="PS51192"/>
    </source>
</evidence>
<dbReference type="PANTHER" id="PTHR24031">
    <property type="entry name" value="RNA HELICASE"/>
    <property type="match status" value="1"/>
</dbReference>
<keyword evidence="3 6" id="KW-0347">Helicase</keyword>
<feature type="region of interest" description="Disordered" evidence="7">
    <location>
        <begin position="635"/>
        <end position="662"/>
    </location>
</feature>
<dbReference type="AlphaFoldDB" id="A0AA38S5Q6"/>
<comment type="function">
    <text evidence="6">RNA helicase.</text>
</comment>
<keyword evidence="4 6" id="KW-0067">ATP-binding</keyword>
<dbReference type="CDD" id="cd17956">
    <property type="entry name" value="DEADc_DDX51"/>
    <property type="match status" value="1"/>
</dbReference>
<dbReference type="Pfam" id="PF00270">
    <property type="entry name" value="DEAD"/>
    <property type="match status" value="2"/>
</dbReference>
<dbReference type="GO" id="GO:0016787">
    <property type="term" value="F:hydrolase activity"/>
    <property type="evidence" value="ECO:0007669"/>
    <property type="project" value="UniProtKB-KW"/>
</dbReference>
<dbReference type="GO" id="GO:0005524">
    <property type="term" value="F:ATP binding"/>
    <property type="evidence" value="ECO:0007669"/>
    <property type="project" value="UniProtKB-UniRule"/>
</dbReference>
<dbReference type="InterPro" id="IPR011545">
    <property type="entry name" value="DEAD/DEAH_box_helicase_dom"/>
</dbReference>
<evidence type="ECO:0000256" key="3">
    <source>
        <dbReference type="ARBA" id="ARBA00022806"/>
    </source>
</evidence>
<comment type="caution">
    <text evidence="10">The sequence shown here is derived from an EMBL/GenBank/DDBJ whole genome shotgun (WGS) entry which is preliminary data.</text>
</comment>
<dbReference type="Pfam" id="PF00271">
    <property type="entry name" value="Helicase_C"/>
    <property type="match status" value="1"/>
</dbReference>
<feature type="compositionally biased region" description="Low complexity" evidence="7">
    <location>
        <begin position="635"/>
        <end position="649"/>
    </location>
</feature>
<feature type="compositionally biased region" description="Basic and acidic residues" evidence="7">
    <location>
        <begin position="79"/>
        <end position="88"/>
    </location>
</feature>
<feature type="region of interest" description="Disordered" evidence="7">
    <location>
        <begin position="27"/>
        <end position="93"/>
    </location>
</feature>
<proteinExistence type="inferred from homology"/>
<comment type="catalytic activity">
    <reaction evidence="6">
        <text>ATP + H2O = ADP + phosphate + H(+)</text>
        <dbReference type="Rhea" id="RHEA:13065"/>
        <dbReference type="ChEBI" id="CHEBI:15377"/>
        <dbReference type="ChEBI" id="CHEBI:15378"/>
        <dbReference type="ChEBI" id="CHEBI:30616"/>
        <dbReference type="ChEBI" id="CHEBI:43474"/>
        <dbReference type="ChEBI" id="CHEBI:456216"/>
        <dbReference type="EC" id="3.6.4.13"/>
    </reaction>
</comment>
<accession>A0AA38S5Q6</accession>
<dbReference type="InterPro" id="IPR001650">
    <property type="entry name" value="Helicase_C-like"/>
</dbReference>
<protein>
    <recommendedName>
        <fullName evidence="6">ATP-dependent RNA helicase</fullName>
        <ecNumber evidence="6">3.6.4.13</ecNumber>
    </recommendedName>
</protein>
<evidence type="ECO:0000256" key="4">
    <source>
        <dbReference type="ARBA" id="ARBA00022840"/>
    </source>
</evidence>
<comment type="similarity">
    <text evidence="6">Belongs to the DEAD box helicase family.</text>
</comment>
<feature type="compositionally biased region" description="Polar residues" evidence="7">
    <location>
        <begin position="33"/>
        <end position="43"/>
    </location>
</feature>
<feature type="region of interest" description="Disordered" evidence="7">
    <location>
        <begin position="131"/>
        <end position="197"/>
    </location>
</feature>
<evidence type="ECO:0000259" key="9">
    <source>
        <dbReference type="PROSITE" id="PS51194"/>
    </source>
</evidence>
<evidence type="ECO:0000313" key="10">
    <source>
        <dbReference type="EMBL" id="KAJ9149840.1"/>
    </source>
</evidence>